<gene>
    <name evidence="8" type="primary">dnaK_2</name>
    <name evidence="8" type="ORF">DSM112329_02688</name>
</gene>
<keyword evidence="5" id="KW-0346">Stress response</keyword>
<comment type="similarity">
    <text evidence="1 7">Belongs to the heat shock protein 70 family.</text>
</comment>
<name>A0AAU7AVZ6_9ACTN</name>
<dbReference type="KEGG" id="parq:DSM112329_02688"/>
<dbReference type="InterPro" id="IPR013126">
    <property type="entry name" value="Hsp_70_fam"/>
</dbReference>
<dbReference type="AlphaFoldDB" id="A0AAU7AVZ6"/>
<evidence type="ECO:0000256" key="6">
    <source>
        <dbReference type="ARBA" id="ARBA00023186"/>
    </source>
</evidence>
<evidence type="ECO:0000256" key="4">
    <source>
        <dbReference type="ARBA" id="ARBA00022840"/>
    </source>
</evidence>
<dbReference type="CDD" id="cd24029">
    <property type="entry name" value="ASKHA_NBD_HSP70_DnaK_HscA_HscC"/>
    <property type="match status" value="1"/>
</dbReference>
<dbReference type="SUPFAM" id="SSF53067">
    <property type="entry name" value="Actin-like ATPase domain"/>
    <property type="match status" value="2"/>
</dbReference>
<dbReference type="Gene3D" id="3.30.420.40">
    <property type="match status" value="2"/>
</dbReference>
<dbReference type="Gene3D" id="3.90.640.10">
    <property type="entry name" value="Actin, Chain A, domain 4"/>
    <property type="match status" value="1"/>
</dbReference>
<evidence type="ECO:0000313" key="8">
    <source>
        <dbReference type="EMBL" id="XAY05828.1"/>
    </source>
</evidence>
<dbReference type="SUPFAM" id="SSF100920">
    <property type="entry name" value="Heat shock protein 70kD (HSP70), peptide-binding domain"/>
    <property type="match status" value="1"/>
</dbReference>
<keyword evidence="3 7" id="KW-0547">Nucleotide-binding</keyword>
<sequence length="538" mass="57475">MSIDKVFGIDLGTTYSCIAQMDRFGRPEVISNMDGDNTTPSVVQFQGDDVVVGKLAKRSARIDPDNVAQLVKRHMGDTAWRFHAGGREWSAPAVSALILGALVKDAERATGEQVKDVVITVPAYFGTEVREQTKLAGELAGLNVLDIINEPTAAAYSYGFAQDGSANETILVYDLGGGTFDTTIIALGSGNIRVVATDGDHELGGANWDAELAGLLAERFLSAQPQASDPFDDVYSEADLVTQAEEVKQSLTQRETAEVLVVSGADRASVSVTRGDFEEVTRSLMDRTIELTRRTVDAAAREGVTQIDRVLLVGGSSKMPAVARRLKEAFGYDGQLADPDLAVAKGAALFGQKLMLERTVEEATGRGVDLTKAMADAAAAHGMTSEAVKSVVETQIVNVCSRGFGVVAQRDNVDTAIFLVHQNDAVPVQVEETFYTMVDDQSLISVEVFEQGGSEESESPADNNVLIRGQITDLPPGYPQGTAVTVRMQMGRDGILTVTAHHAGQLQPLTLQVDTTSSMTPEQIAAERSAVSLHKKNL</sequence>
<evidence type="ECO:0000256" key="5">
    <source>
        <dbReference type="ARBA" id="ARBA00023016"/>
    </source>
</evidence>
<dbReference type="Pfam" id="PF00012">
    <property type="entry name" value="HSP70"/>
    <property type="match status" value="2"/>
</dbReference>
<dbReference type="EMBL" id="CP114014">
    <property type="protein sequence ID" value="XAY05828.1"/>
    <property type="molecule type" value="Genomic_DNA"/>
</dbReference>
<evidence type="ECO:0000256" key="2">
    <source>
        <dbReference type="ARBA" id="ARBA00022553"/>
    </source>
</evidence>
<keyword evidence="4 7" id="KW-0067">ATP-binding</keyword>
<dbReference type="Gene3D" id="2.60.34.10">
    <property type="entry name" value="Substrate Binding Domain Of DNAk, Chain A, domain 1"/>
    <property type="match status" value="1"/>
</dbReference>
<keyword evidence="2" id="KW-0597">Phosphoprotein</keyword>
<evidence type="ECO:0000256" key="1">
    <source>
        <dbReference type="ARBA" id="ARBA00007381"/>
    </source>
</evidence>
<dbReference type="PANTHER" id="PTHR19375">
    <property type="entry name" value="HEAT SHOCK PROTEIN 70KDA"/>
    <property type="match status" value="1"/>
</dbReference>
<proteinExistence type="inferred from homology"/>
<dbReference type="InterPro" id="IPR043129">
    <property type="entry name" value="ATPase_NBD"/>
</dbReference>
<dbReference type="RefSeq" id="WP_354702331.1">
    <property type="nucleotide sequence ID" value="NZ_CP114014.1"/>
</dbReference>
<dbReference type="PRINTS" id="PR00301">
    <property type="entry name" value="HEATSHOCK70"/>
</dbReference>
<accession>A0AAU7AVZ6</accession>
<evidence type="ECO:0000256" key="7">
    <source>
        <dbReference type="RuleBase" id="RU003322"/>
    </source>
</evidence>
<reference evidence="8" key="1">
    <citation type="submission" date="2022-12" db="EMBL/GenBank/DDBJ databases">
        <title>Paraconexibacter alkalitolerans sp. nov. and Baekduia alba sp. nov., isolated from soil and emended description of the genera Paraconexibacter (Chun et al., 2020) and Baekduia (An et al., 2020).</title>
        <authorList>
            <person name="Vieira S."/>
            <person name="Huber K.J."/>
            <person name="Geppert A."/>
            <person name="Wolf J."/>
            <person name="Neumann-Schaal M."/>
            <person name="Muesken M."/>
            <person name="Overmann J."/>
        </authorList>
    </citation>
    <scope>NUCLEOTIDE SEQUENCE</scope>
    <source>
        <strain evidence="8">AEG42_29</strain>
    </source>
</reference>
<dbReference type="PROSITE" id="PS00329">
    <property type="entry name" value="HSP70_2"/>
    <property type="match status" value="1"/>
</dbReference>
<organism evidence="8">
    <name type="scientific">Paraconexibacter sp. AEG42_29</name>
    <dbReference type="NCBI Taxonomy" id="2997339"/>
    <lineage>
        <taxon>Bacteria</taxon>
        <taxon>Bacillati</taxon>
        <taxon>Actinomycetota</taxon>
        <taxon>Thermoleophilia</taxon>
        <taxon>Solirubrobacterales</taxon>
        <taxon>Paraconexibacteraceae</taxon>
        <taxon>Paraconexibacter</taxon>
    </lineage>
</organism>
<dbReference type="FunFam" id="3.30.420.40:FF:000071">
    <property type="entry name" value="Molecular chaperone DnaK"/>
    <property type="match status" value="1"/>
</dbReference>
<dbReference type="PROSITE" id="PS00297">
    <property type="entry name" value="HSP70_1"/>
    <property type="match status" value="1"/>
</dbReference>
<dbReference type="GO" id="GO:0140662">
    <property type="term" value="F:ATP-dependent protein folding chaperone"/>
    <property type="evidence" value="ECO:0007669"/>
    <property type="project" value="InterPro"/>
</dbReference>
<keyword evidence="6" id="KW-0143">Chaperone</keyword>
<protein>
    <submittedName>
        <fullName evidence="8">Chaperone protein DnaK</fullName>
    </submittedName>
</protein>
<evidence type="ECO:0000256" key="3">
    <source>
        <dbReference type="ARBA" id="ARBA00022741"/>
    </source>
</evidence>
<dbReference type="GO" id="GO:0005524">
    <property type="term" value="F:ATP binding"/>
    <property type="evidence" value="ECO:0007669"/>
    <property type="project" value="UniProtKB-KW"/>
</dbReference>
<dbReference type="InterPro" id="IPR018181">
    <property type="entry name" value="Heat_shock_70_CS"/>
</dbReference>
<dbReference type="PROSITE" id="PS01036">
    <property type="entry name" value="HSP70_3"/>
    <property type="match status" value="1"/>
</dbReference>
<dbReference type="InterPro" id="IPR029047">
    <property type="entry name" value="HSP70_peptide-bd_sf"/>
</dbReference>